<dbReference type="Proteomes" id="UP000821866">
    <property type="component" value="Chromosome 6"/>
</dbReference>
<reference evidence="2" key="1">
    <citation type="journal article" date="2020" name="Cell">
        <title>Large-Scale Comparative Analyses of Tick Genomes Elucidate Their Genetic Diversity and Vector Capacities.</title>
        <authorList>
            <consortium name="Tick Genome and Microbiome Consortium (TIGMIC)"/>
            <person name="Jia N."/>
            <person name="Wang J."/>
            <person name="Shi W."/>
            <person name="Du L."/>
            <person name="Sun Y."/>
            <person name="Zhan W."/>
            <person name="Jiang J.F."/>
            <person name="Wang Q."/>
            <person name="Zhang B."/>
            <person name="Ji P."/>
            <person name="Bell-Sakyi L."/>
            <person name="Cui X.M."/>
            <person name="Yuan T.T."/>
            <person name="Jiang B.G."/>
            <person name="Yang W.F."/>
            <person name="Lam T.T."/>
            <person name="Chang Q.C."/>
            <person name="Ding S.J."/>
            <person name="Wang X.J."/>
            <person name="Zhu J.G."/>
            <person name="Ruan X.D."/>
            <person name="Zhao L."/>
            <person name="Wei J.T."/>
            <person name="Ye R.Z."/>
            <person name="Que T.C."/>
            <person name="Du C.H."/>
            <person name="Zhou Y.H."/>
            <person name="Cheng J.X."/>
            <person name="Dai P.F."/>
            <person name="Guo W.B."/>
            <person name="Han X.H."/>
            <person name="Huang E.J."/>
            <person name="Li L.F."/>
            <person name="Wei W."/>
            <person name="Gao Y.C."/>
            <person name="Liu J.Z."/>
            <person name="Shao H.Z."/>
            <person name="Wang X."/>
            <person name="Wang C.C."/>
            <person name="Yang T.C."/>
            <person name="Huo Q.B."/>
            <person name="Li W."/>
            <person name="Chen H.Y."/>
            <person name="Chen S.E."/>
            <person name="Zhou L.G."/>
            <person name="Ni X.B."/>
            <person name="Tian J.H."/>
            <person name="Sheng Y."/>
            <person name="Liu T."/>
            <person name="Pan Y.S."/>
            <person name="Xia L.Y."/>
            <person name="Li J."/>
            <person name="Zhao F."/>
            <person name="Cao W.C."/>
        </authorList>
    </citation>
    <scope>NUCLEOTIDE SEQUENCE</scope>
    <source>
        <strain evidence="2">Rmic-2018</strain>
    </source>
</reference>
<sequence length="563" mass="61462">MAMCAPQATACRTAGQDRRCSCSTDVLLSVSLELREDSPGVLSLVSLVALGRTDLSDSALTGAVFLVYWLLCYHRCVRTVHLDFDAVLCLCTPAVVAEALRRGPSVSCLRLDLPGIAERTHNLAVLTSALGSMVSLEMLDIQGVTLSYVSVGGIVAALKSGRLRALVLDKHDPEKFVAVGGNRGKVLRCLARNDTLNELCLSDAARGDMSVPVGSIYEFTENRHLRVLKLTQLKLGDAAAMAFAELLIDNVTLEEVDFSGSSVETFGAHALAKALCINRALSLNDYVEKVSLGNVFLPEQWCVPAEICDFNKLCGRLEVTWNTWGLEQTSICLSTAQPRQERIKLCWNRRATIASVGTIFAAASSLSFLNEVVVGNIHSDVRGFSEAIAGLLVSTKTLKKLEIRELFATSSIVIAILNALARNSTVCSAYFSCSLSDVEVLNALMAALNTNVTLHCVKFRGLYVRNMARFVRGIEKNDVLTDFSFDCVPDKEDVQDLWRLLWRNRCILSRAVKHVQGISVDEEAFSVLAGRDSLICALVKVTGKTSSECSDIVRRMVDKRRIT</sequence>
<keyword evidence="1" id="KW-0677">Repeat</keyword>
<gene>
    <name evidence="2" type="ORF">HPB51_014858</name>
</gene>
<evidence type="ECO:0000256" key="1">
    <source>
        <dbReference type="ARBA" id="ARBA00022737"/>
    </source>
</evidence>
<dbReference type="AlphaFoldDB" id="A0A9J6DNM6"/>
<dbReference type="InterPro" id="IPR032675">
    <property type="entry name" value="LRR_dom_sf"/>
</dbReference>
<dbReference type="InterPro" id="IPR052201">
    <property type="entry name" value="LRR-containing_regulator"/>
</dbReference>
<evidence type="ECO:0000313" key="3">
    <source>
        <dbReference type="Proteomes" id="UP000821866"/>
    </source>
</evidence>
<dbReference type="VEuPathDB" id="VectorBase:LOC119163488"/>
<organism evidence="2 3">
    <name type="scientific">Rhipicephalus microplus</name>
    <name type="common">Cattle tick</name>
    <name type="synonym">Boophilus microplus</name>
    <dbReference type="NCBI Taxonomy" id="6941"/>
    <lineage>
        <taxon>Eukaryota</taxon>
        <taxon>Metazoa</taxon>
        <taxon>Ecdysozoa</taxon>
        <taxon>Arthropoda</taxon>
        <taxon>Chelicerata</taxon>
        <taxon>Arachnida</taxon>
        <taxon>Acari</taxon>
        <taxon>Parasitiformes</taxon>
        <taxon>Ixodida</taxon>
        <taxon>Ixodoidea</taxon>
        <taxon>Ixodidae</taxon>
        <taxon>Rhipicephalinae</taxon>
        <taxon>Rhipicephalus</taxon>
        <taxon>Boophilus</taxon>
    </lineage>
</organism>
<dbReference type="EMBL" id="JABSTU010000008">
    <property type="protein sequence ID" value="KAH8023609.1"/>
    <property type="molecule type" value="Genomic_DNA"/>
</dbReference>
<dbReference type="PANTHER" id="PTHR24111">
    <property type="entry name" value="LEUCINE-RICH REPEAT-CONTAINING PROTEIN 34"/>
    <property type="match status" value="1"/>
</dbReference>
<evidence type="ECO:0008006" key="4">
    <source>
        <dbReference type="Google" id="ProtNLM"/>
    </source>
</evidence>
<keyword evidence="3" id="KW-1185">Reference proteome</keyword>
<dbReference type="PANTHER" id="PTHR24111:SF0">
    <property type="entry name" value="LEUCINE-RICH REPEAT-CONTAINING PROTEIN"/>
    <property type="match status" value="1"/>
</dbReference>
<name>A0A9J6DNM6_RHIMP</name>
<dbReference type="Gene3D" id="3.80.10.10">
    <property type="entry name" value="Ribonuclease Inhibitor"/>
    <property type="match status" value="2"/>
</dbReference>
<proteinExistence type="predicted"/>
<evidence type="ECO:0000313" key="2">
    <source>
        <dbReference type="EMBL" id="KAH8023609.1"/>
    </source>
</evidence>
<protein>
    <recommendedName>
        <fullName evidence="4">Ran gtpase-activating protein</fullName>
    </recommendedName>
</protein>
<reference evidence="2" key="2">
    <citation type="submission" date="2021-09" db="EMBL/GenBank/DDBJ databases">
        <authorList>
            <person name="Jia N."/>
            <person name="Wang J."/>
            <person name="Shi W."/>
            <person name="Du L."/>
            <person name="Sun Y."/>
            <person name="Zhan W."/>
            <person name="Jiang J."/>
            <person name="Wang Q."/>
            <person name="Zhang B."/>
            <person name="Ji P."/>
            <person name="Sakyi L.B."/>
            <person name="Cui X."/>
            <person name="Yuan T."/>
            <person name="Jiang B."/>
            <person name="Yang W."/>
            <person name="Lam T.T.-Y."/>
            <person name="Chang Q."/>
            <person name="Ding S."/>
            <person name="Wang X."/>
            <person name="Zhu J."/>
            <person name="Ruan X."/>
            <person name="Zhao L."/>
            <person name="Wei J."/>
            <person name="Que T."/>
            <person name="Du C."/>
            <person name="Cheng J."/>
            <person name="Dai P."/>
            <person name="Han X."/>
            <person name="Huang E."/>
            <person name="Gao Y."/>
            <person name="Liu J."/>
            <person name="Shao H."/>
            <person name="Ye R."/>
            <person name="Li L."/>
            <person name="Wei W."/>
            <person name="Wang X."/>
            <person name="Wang C."/>
            <person name="Huo Q."/>
            <person name="Li W."/>
            <person name="Guo W."/>
            <person name="Chen H."/>
            <person name="Chen S."/>
            <person name="Zhou L."/>
            <person name="Zhou L."/>
            <person name="Ni X."/>
            <person name="Tian J."/>
            <person name="Zhou Y."/>
            <person name="Sheng Y."/>
            <person name="Liu T."/>
            <person name="Pan Y."/>
            <person name="Xia L."/>
            <person name="Li J."/>
            <person name="Zhao F."/>
            <person name="Cao W."/>
        </authorList>
    </citation>
    <scope>NUCLEOTIDE SEQUENCE</scope>
    <source>
        <strain evidence="2">Rmic-2018</strain>
        <tissue evidence="2">Larvae</tissue>
    </source>
</reference>
<dbReference type="SUPFAM" id="SSF52047">
    <property type="entry name" value="RNI-like"/>
    <property type="match status" value="1"/>
</dbReference>
<accession>A0A9J6DNM6</accession>
<comment type="caution">
    <text evidence="2">The sequence shown here is derived from an EMBL/GenBank/DDBJ whole genome shotgun (WGS) entry which is preliminary data.</text>
</comment>